<keyword evidence="4" id="KW-0238">DNA-binding</keyword>
<dbReference type="InterPro" id="IPR002876">
    <property type="entry name" value="Transcrip_reg_TACO1-like"/>
</dbReference>
<dbReference type="Pfam" id="PF20772">
    <property type="entry name" value="TACO1_YebC_N"/>
    <property type="match status" value="1"/>
</dbReference>
<accession>A0A554LQL8</accession>
<feature type="domain" description="TACO1/YebC-like second and third" evidence="6">
    <location>
        <begin position="84"/>
        <end position="238"/>
    </location>
</feature>
<proteinExistence type="inferred from homology"/>
<dbReference type="Proteomes" id="UP000316495">
    <property type="component" value="Unassembled WGS sequence"/>
</dbReference>
<dbReference type="InterPro" id="IPR049083">
    <property type="entry name" value="TACO1_YebC_N"/>
</dbReference>
<name>A0A554LQL8_9BACT</name>
<comment type="subcellular location">
    <subcellularLocation>
        <location evidence="4">Cytoplasm</location>
    </subcellularLocation>
</comment>
<dbReference type="InterPro" id="IPR029072">
    <property type="entry name" value="YebC-like"/>
</dbReference>
<dbReference type="HAMAP" id="MF_00693">
    <property type="entry name" value="Transcrip_reg_TACO1"/>
    <property type="match status" value="1"/>
</dbReference>
<dbReference type="SUPFAM" id="SSF75625">
    <property type="entry name" value="YebC-like"/>
    <property type="match status" value="1"/>
</dbReference>
<organism evidence="8 9">
    <name type="scientific">Candidatus Berkelbacteria bacterium Athens1014_28</name>
    <dbReference type="NCBI Taxonomy" id="2017145"/>
    <lineage>
        <taxon>Bacteria</taxon>
        <taxon>Candidatus Berkelbacteria</taxon>
    </lineage>
</organism>
<dbReference type="InterPro" id="IPR048300">
    <property type="entry name" value="TACO1_YebC-like_2nd/3rd_dom"/>
</dbReference>
<keyword evidence="2 4" id="KW-0805">Transcription regulation</keyword>
<gene>
    <name evidence="8" type="ORF">Athens101428_115</name>
</gene>
<sequence>MSGHNKWSGIKHRKGAQDAKRASSFTKLGRLISIAAKESGGNPESNMKLKFAIDQARRVNMPKDNIERAIKKGTGELKDGAEIEEIIYEAFGSSGVMMLIKTATDNKNRTLGEIKNIIIKGGGKMASAGGVMHSFKLVGNINISVNSGNLDEMELVAIEAGAEDTIYWDETLTIYTKATELKTVKENLEKSGISVENAELVYAALQKVELDENARMDYEKILEQLDDNDDVQEVYDNL</sequence>
<keyword evidence="4" id="KW-0963">Cytoplasm</keyword>
<dbReference type="PANTHER" id="PTHR12532">
    <property type="entry name" value="TRANSLATIONAL ACTIVATOR OF CYTOCHROME C OXIDASE 1"/>
    <property type="match status" value="1"/>
</dbReference>
<evidence type="ECO:0000256" key="4">
    <source>
        <dbReference type="HAMAP-Rule" id="MF_00693"/>
    </source>
</evidence>
<evidence type="ECO:0000259" key="6">
    <source>
        <dbReference type="Pfam" id="PF01709"/>
    </source>
</evidence>
<dbReference type="InterPro" id="IPR026564">
    <property type="entry name" value="Transcrip_reg_TACO1-like_dom3"/>
</dbReference>
<dbReference type="EMBL" id="VMGN01000004">
    <property type="protein sequence ID" value="TSC94909.1"/>
    <property type="molecule type" value="Genomic_DNA"/>
</dbReference>
<comment type="similarity">
    <text evidence="1 4">Belongs to the TACO1 family.</text>
</comment>
<evidence type="ECO:0000313" key="9">
    <source>
        <dbReference type="Proteomes" id="UP000316495"/>
    </source>
</evidence>
<dbReference type="Pfam" id="PF01709">
    <property type="entry name" value="Transcrip_reg"/>
    <property type="match status" value="1"/>
</dbReference>
<evidence type="ECO:0000256" key="1">
    <source>
        <dbReference type="ARBA" id="ARBA00008724"/>
    </source>
</evidence>
<keyword evidence="3 4" id="KW-0804">Transcription</keyword>
<reference evidence="8 9" key="1">
    <citation type="submission" date="2017-07" db="EMBL/GenBank/DDBJ databases">
        <title>Mechanisms for carbon and nitrogen cycling indicate functional differentiation within the Candidate Phyla Radiation.</title>
        <authorList>
            <person name="Danczak R.E."/>
            <person name="Johnston M.D."/>
            <person name="Kenah C."/>
            <person name="Slattery M."/>
            <person name="Wrighton K.C."/>
            <person name="Wilkins M.J."/>
        </authorList>
    </citation>
    <scope>NUCLEOTIDE SEQUENCE [LARGE SCALE GENOMIC DNA]</scope>
    <source>
        <strain evidence="8">Athens1014_28</strain>
    </source>
</reference>
<dbReference type="AlphaFoldDB" id="A0A554LQL8"/>
<comment type="caution">
    <text evidence="8">The sequence shown here is derived from an EMBL/GenBank/DDBJ whole genome shotgun (WGS) entry which is preliminary data.</text>
</comment>
<protein>
    <recommendedName>
        <fullName evidence="4">Probable transcriptional regulatory protein Athens101428_115</fullName>
    </recommendedName>
</protein>
<evidence type="ECO:0000313" key="8">
    <source>
        <dbReference type="EMBL" id="TSC94909.1"/>
    </source>
</evidence>
<dbReference type="InterPro" id="IPR017856">
    <property type="entry name" value="Integrase-like_N"/>
</dbReference>
<dbReference type="PANTHER" id="PTHR12532:SF0">
    <property type="entry name" value="TRANSLATIONAL ACTIVATOR OF CYTOCHROME C OXIDASE 1"/>
    <property type="match status" value="1"/>
</dbReference>
<dbReference type="GO" id="GO:0005737">
    <property type="term" value="C:cytoplasm"/>
    <property type="evidence" value="ECO:0007669"/>
    <property type="project" value="UniProtKB-SubCell"/>
</dbReference>
<feature type="domain" description="TACO1/YebC-like N-terminal" evidence="7">
    <location>
        <begin position="5"/>
        <end position="76"/>
    </location>
</feature>
<dbReference type="NCBIfam" id="TIGR01033">
    <property type="entry name" value="YebC/PmpR family DNA-binding transcriptional regulator"/>
    <property type="match status" value="1"/>
</dbReference>
<dbReference type="Gene3D" id="3.30.70.980">
    <property type="match status" value="2"/>
</dbReference>
<evidence type="ECO:0000256" key="5">
    <source>
        <dbReference type="SAM" id="MobiDB-lite"/>
    </source>
</evidence>
<dbReference type="NCBIfam" id="NF001030">
    <property type="entry name" value="PRK00110.1"/>
    <property type="match status" value="1"/>
</dbReference>
<dbReference type="Gene3D" id="1.10.10.200">
    <property type="match status" value="1"/>
</dbReference>
<dbReference type="FunFam" id="1.10.10.200:FF:000002">
    <property type="entry name" value="Probable transcriptional regulatory protein CLM62_37755"/>
    <property type="match status" value="1"/>
</dbReference>
<evidence type="ECO:0000259" key="7">
    <source>
        <dbReference type="Pfam" id="PF20772"/>
    </source>
</evidence>
<feature type="region of interest" description="Disordered" evidence="5">
    <location>
        <begin position="1"/>
        <end position="22"/>
    </location>
</feature>
<dbReference type="GO" id="GO:0003677">
    <property type="term" value="F:DNA binding"/>
    <property type="evidence" value="ECO:0007669"/>
    <property type="project" value="UniProtKB-UniRule"/>
</dbReference>
<evidence type="ECO:0000256" key="3">
    <source>
        <dbReference type="ARBA" id="ARBA00023163"/>
    </source>
</evidence>
<dbReference type="GO" id="GO:0006355">
    <property type="term" value="P:regulation of DNA-templated transcription"/>
    <property type="evidence" value="ECO:0007669"/>
    <property type="project" value="UniProtKB-UniRule"/>
</dbReference>
<evidence type="ECO:0000256" key="2">
    <source>
        <dbReference type="ARBA" id="ARBA00023015"/>
    </source>
</evidence>
<dbReference type="NCBIfam" id="NF009044">
    <property type="entry name" value="PRK12378.1"/>
    <property type="match status" value="1"/>
</dbReference>